<gene>
    <name evidence="2" type="ORF">TSACC_22491</name>
</gene>
<dbReference type="NCBIfam" id="NF004513">
    <property type="entry name" value="PRK05854.1"/>
    <property type="match status" value="1"/>
</dbReference>
<dbReference type="OrthoDB" id="9809821at2"/>
<dbReference type="InterPro" id="IPR036291">
    <property type="entry name" value="NAD(P)-bd_dom_sf"/>
</dbReference>
<protein>
    <submittedName>
        <fullName evidence="2">NADP-dependent 3-hydroxy acid dehydrogenase YdfG</fullName>
    </submittedName>
</protein>
<evidence type="ECO:0000313" key="2">
    <source>
        <dbReference type="EMBL" id="GAT34068.1"/>
    </source>
</evidence>
<dbReference type="EMBL" id="BDCO01000002">
    <property type="protein sequence ID" value="GAT34068.1"/>
    <property type="molecule type" value="Genomic_DNA"/>
</dbReference>
<proteinExistence type="predicted"/>
<dbReference type="Gene3D" id="3.40.50.720">
    <property type="entry name" value="NAD(P)-binding Rossmann-like Domain"/>
    <property type="match status" value="1"/>
</dbReference>
<dbReference type="PANTHER" id="PTHR43157">
    <property type="entry name" value="PHOSPHATIDYLINOSITOL-GLYCAN BIOSYNTHESIS CLASS F PROTEIN-RELATED"/>
    <property type="match status" value="1"/>
</dbReference>
<reference evidence="3" key="1">
    <citation type="journal article" date="2017" name="Genome Announc.">
        <title>Draft Genome Sequence of Terrimicrobium sacchariphilum NM-5T, a Facultative Anaerobic Soil Bacterium of the Class Spartobacteria.</title>
        <authorList>
            <person name="Qiu Y.L."/>
            <person name="Tourlousse D.M."/>
            <person name="Matsuura N."/>
            <person name="Ohashi A."/>
            <person name="Sekiguchi Y."/>
        </authorList>
    </citation>
    <scope>NUCLEOTIDE SEQUENCE [LARGE SCALE GENOMIC DNA]</scope>
    <source>
        <strain evidence="3">NM-5</strain>
    </source>
</reference>
<dbReference type="CDD" id="cd05327">
    <property type="entry name" value="retinol-DH_like_SDR_c_like"/>
    <property type="match status" value="1"/>
</dbReference>
<evidence type="ECO:0000313" key="3">
    <source>
        <dbReference type="Proteomes" id="UP000076023"/>
    </source>
</evidence>
<dbReference type="RefSeq" id="WP_075079735.1">
    <property type="nucleotide sequence ID" value="NZ_BDCO01000002.1"/>
</dbReference>
<dbReference type="GO" id="GO:0016491">
    <property type="term" value="F:oxidoreductase activity"/>
    <property type="evidence" value="ECO:0007669"/>
    <property type="project" value="UniProtKB-KW"/>
</dbReference>
<sequence length="320" mass="33792">MSKESSKIEVARGWSVADIPSQAGRTAVVTGAGGIGYEIARALAGAGAEVIIASRNAERGEAAIAALRREMPRAAVRFELLDLASLRSVADFSARLLAGRARLDLLVNNAAVMNPPTRQVTEDGYEVQFGANYLGHFALTLWLMPLLAAGNTARVVTLSSIAARQGRIAFGDLQSERSYRPMKAYSQSKLACLMFALELQRRSEAGCWGVTSLAAHPGVARTNLIYNTSGPRSLFGLMRTALWFLFQPAPAGALPALYAATSPDAAGGAYYGPAGLAELRGEPASAMIPAPALDVETSARLWEISERLSGAFIPSPAAAR</sequence>
<comment type="caution">
    <text evidence="2">The sequence shown here is derived from an EMBL/GenBank/DDBJ whole genome shotgun (WGS) entry which is preliminary data.</text>
</comment>
<dbReference type="NCBIfam" id="NF004846">
    <property type="entry name" value="PRK06197.1"/>
    <property type="match status" value="1"/>
</dbReference>
<keyword evidence="1" id="KW-0560">Oxidoreductase</keyword>
<name>A0A146GBX1_TERSA</name>
<keyword evidence="3" id="KW-1185">Reference proteome</keyword>
<evidence type="ECO:0000256" key="1">
    <source>
        <dbReference type="ARBA" id="ARBA00023002"/>
    </source>
</evidence>
<dbReference type="InParanoid" id="A0A146GBX1"/>
<organism evidence="2 3">
    <name type="scientific">Terrimicrobium sacchariphilum</name>
    <dbReference type="NCBI Taxonomy" id="690879"/>
    <lineage>
        <taxon>Bacteria</taxon>
        <taxon>Pseudomonadati</taxon>
        <taxon>Verrucomicrobiota</taxon>
        <taxon>Terrimicrobiia</taxon>
        <taxon>Terrimicrobiales</taxon>
        <taxon>Terrimicrobiaceae</taxon>
        <taxon>Terrimicrobium</taxon>
    </lineage>
</organism>
<dbReference type="Proteomes" id="UP000076023">
    <property type="component" value="Unassembled WGS sequence"/>
</dbReference>
<dbReference type="SUPFAM" id="SSF51735">
    <property type="entry name" value="NAD(P)-binding Rossmann-fold domains"/>
    <property type="match status" value="1"/>
</dbReference>
<dbReference type="STRING" id="690879.TSACC_22491"/>
<dbReference type="InterPro" id="IPR002347">
    <property type="entry name" value="SDR_fam"/>
</dbReference>
<dbReference type="PANTHER" id="PTHR43157:SF31">
    <property type="entry name" value="PHOSPHATIDYLINOSITOL-GLYCAN BIOSYNTHESIS CLASS F PROTEIN"/>
    <property type="match status" value="1"/>
</dbReference>
<dbReference type="AlphaFoldDB" id="A0A146GBX1"/>
<dbReference type="Pfam" id="PF00106">
    <property type="entry name" value="adh_short"/>
    <property type="match status" value="1"/>
</dbReference>
<accession>A0A146GBX1</accession>
<dbReference type="PRINTS" id="PR00081">
    <property type="entry name" value="GDHRDH"/>
</dbReference>